<reference evidence="1 2" key="1">
    <citation type="submission" date="2013-11" db="EMBL/GenBank/DDBJ databases">
        <title>Complete genome sequence of Clostridum sp. M2/40.</title>
        <authorList>
            <person name="Wibberg D."/>
            <person name="Puehler A."/>
            <person name="Schlueter A."/>
        </authorList>
    </citation>
    <scope>NUCLEOTIDE SEQUENCE [LARGE SCALE GENOMIC DNA]</scope>
    <source>
        <strain evidence="2">M2/40</strain>
    </source>
</reference>
<dbReference type="AlphaFoldDB" id="W6RVJ8"/>
<dbReference type="Pfam" id="PF20092">
    <property type="entry name" value="DUF6483"/>
    <property type="match status" value="1"/>
</dbReference>
<dbReference type="Proteomes" id="UP000019426">
    <property type="component" value="Chromosome M2/40_rep1"/>
</dbReference>
<dbReference type="InterPro" id="IPR045507">
    <property type="entry name" value="DUF6483"/>
</dbReference>
<organism evidence="1 2">
    <name type="scientific">Clostridium bornimense</name>
    <dbReference type="NCBI Taxonomy" id="1216932"/>
    <lineage>
        <taxon>Bacteria</taxon>
        <taxon>Bacillati</taxon>
        <taxon>Bacillota</taxon>
        <taxon>Clostridia</taxon>
        <taxon>Eubacteriales</taxon>
        <taxon>Clostridiaceae</taxon>
        <taxon>Clostridium</taxon>
    </lineage>
</organism>
<dbReference type="OrthoDB" id="1905743at2"/>
<dbReference type="RefSeq" id="WP_044036102.1">
    <property type="nucleotide sequence ID" value="NZ_HG917868.1"/>
</dbReference>
<name>W6RVJ8_9CLOT</name>
<dbReference type="EMBL" id="HG917868">
    <property type="protein sequence ID" value="CDM67629.1"/>
    <property type="molecule type" value="Genomic_DNA"/>
</dbReference>
<evidence type="ECO:0000313" key="1">
    <source>
        <dbReference type="EMBL" id="CDM67629.1"/>
    </source>
</evidence>
<dbReference type="STRING" id="1216932.CM240_0464"/>
<proteinExistence type="predicted"/>
<sequence>MIKNDFLEKMIEQISDAITTITGLKGKTAFKDAHESIKEALKQFFGLNPKSIETLQSKSLIDIVTGGDKNNNVKALLLGDLIKEQGDLYREEGKEKEALSTYIKSITILSEVMIEDDTVREERYILKVNEIEEILSNYHLPIDTTLMLIKYYESIGVFDKSEDLLYDILDDSNYNKDIVSFGLDFYNRLLKLDDETLENGNLPRNEVEDALEGLLESLK</sequence>
<dbReference type="eggNOG" id="ENOG50333BQ">
    <property type="taxonomic scope" value="Bacteria"/>
</dbReference>
<evidence type="ECO:0008006" key="3">
    <source>
        <dbReference type="Google" id="ProtNLM"/>
    </source>
</evidence>
<accession>W6RVJ8</accession>
<gene>
    <name evidence="1" type="ORF">CM240_0464</name>
</gene>
<dbReference type="HOGENOM" id="CLU_089482_1_1_9"/>
<evidence type="ECO:0000313" key="2">
    <source>
        <dbReference type="Proteomes" id="UP000019426"/>
    </source>
</evidence>
<dbReference type="PATRIC" id="fig|1216932.3.peg.447"/>
<protein>
    <recommendedName>
        <fullName evidence="3">Tetratricopeptide repeat protein</fullName>
    </recommendedName>
</protein>
<keyword evidence="2" id="KW-1185">Reference proteome</keyword>
<dbReference type="KEGG" id="clt:CM240_0464"/>